<keyword evidence="10 15" id="KW-0460">Magnesium</keyword>
<dbReference type="InterPro" id="IPR004532">
    <property type="entry name" value="Phe-tRNA-ligase_IIc_bsu_bact"/>
</dbReference>
<evidence type="ECO:0000256" key="1">
    <source>
        <dbReference type="ARBA" id="ARBA00004496"/>
    </source>
</evidence>
<dbReference type="PANTHER" id="PTHR10947">
    <property type="entry name" value="PHENYLALANYL-TRNA SYNTHETASE BETA CHAIN AND LEUCINE-RICH REPEAT-CONTAINING PROTEIN 47"/>
    <property type="match status" value="1"/>
</dbReference>
<feature type="binding site" evidence="15">
    <location>
        <position position="456"/>
    </location>
    <ligand>
        <name>Mg(2+)</name>
        <dbReference type="ChEBI" id="CHEBI:18420"/>
        <note>shared with alpha subunit</note>
    </ligand>
</feature>
<dbReference type="Pfam" id="PF01588">
    <property type="entry name" value="tRNA_bind"/>
    <property type="match status" value="1"/>
</dbReference>
<evidence type="ECO:0000256" key="9">
    <source>
        <dbReference type="ARBA" id="ARBA00022840"/>
    </source>
</evidence>
<evidence type="ECO:0000259" key="17">
    <source>
        <dbReference type="PROSITE" id="PS50886"/>
    </source>
</evidence>
<evidence type="ECO:0000313" key="21">
    <source>
        <dbReference type="Proteomes" id="UP001595607"/>
    </source>
</evidence>
<feature type="binding site" evidence="15">
    <location>
        <position position="450"/>
    </location>
    <ligand>
        <name>Mg(2+)</name>
        <dbReference type="ChEBI" id="CHEBI:18420"/>
        <note>shared with alpha subunit</note>
    </ligand>
</feature>
<dbReference type="Pfam" id="PF17759">
    <property type="entry name" value="tRNA_synthFbeta"/>
    <property type="match status" value="1"/>
</dbReference>
<evidence type="ECO:0000256" key="11">
    <source>
        <dbReference type="ARBA" id="ARBA00022884"/>
    </source>
</evidence>
<feature type="binding site" evidence="15">
    <location>
        <position position="459"/>
    </location>
    <ligand>
        <name>Mg(2+)</name>
        <dbReference type="ChEBI" id="CHEBI:18420"/>
        <note>shared with alpha subunit</note>
    </ligand>
</feature>
<dbReference type="InterPro" id="IPR012340">
    <property type="entry name" value="NA-bd_OB-fold"/>
</dbReference>
<keyword evidence="5 16" id="KW-0820">tRNA-binding</keyword>
<evidence type="ECO:0000256" key="6">
    <source>
        <dbReference type="ARBA" id="ARBA00022598"/>
    </source>
</evidence>
<dbReference type="InterPro" id="IPR005147">
    <property type="entry name" value="tRNA_synthase_B5-dom"/>
</dbReference>
<keyword evidence="4 15" id="KW-0963">Cytoplasm</keyword>
<evidence type="ECO:0000256" key="10">
    <source>
        <dbReference type="ARBA" id="ARBA00022842"/>
    </source>
</evidence>
<dbReference type="CDD" id="cd00769">
    <property type="entry name" value="PheRS_beta_core"/>
    <property type="match status" value="1"/>
</dbReference>
<evidence type="ECO:0000256" key="16">
    <source>
        <dbReference type="PROSITE-ProRule" id="PRU00209"/>
    </source>
</evidence>
<dbReference type="CDD" id="cd02796">
    <property type="entry name" value="tRNA_bind_bactPheRS"/>
    <property type="match status" value="1"/>
</dbReference>
<dbReference type="SMART" id="SM00874">
    <property type="entry name" value="B5"/>
    <property type="match status" value="1"/>
</dbReference>
<evidence type="ECO:0000256" key="14">
    <source>
        <dbReference type="ARBA" id="ARBA00049255"/>
    </source>
</evidence>
<evidence type="ECO:0000256" key="2">
    <source>
        <dbReference type="ARBA" id="ARBA00008653"/>
    </source>
</evidence>
<comment type="caution">
    <text evidence="20">The sequence shown here is derived from an EMBL/GenBank/DDBJ whole genome shotgun (WGS) entry which is preliminary data.</text>
</comment>
<evidence type="ECO:0000256" key="13">
    <source>
        <dbReference type="ARBA" id="ARBA00023146"/>
    </source>
</evidence>
<evidence type="ECO:0000259" key="18">
    <source>
        <dbReference type="PROSITE" id="PS51447"/>
    </source>
</evidence>
<feature type="binding site" evidence="15">
    <location>
        <position position="460"/>
    </location>
    <ligand>
        <name>Mg(2+)</name>
        <dbReference type="ChEBI" id="CHEBI:18420"/>
        <note>shared with alpha subunit</note>
    </ligand>
</feature>
<keyword evidence="13 15" id="KW-0030">Aminoacyl-tRNA synthetase</keyword>
<dbReference type="SUPFAM" id="SSF46955">
    <property type="entry name" value="Putative DNA-binding domain"/>
    <property type="match status" value="1"/>
</dbReference>
<feature type="domain" description="FDX-ACB" evidence="18">
    <location>
        <begin position="700"/>
        <end position="792"/>
    </location>
</feature>
<comment type="subcellular location">
    <subcellularLocation>
        <location evidence="1 15">Cytoplasm</location>
    </subcellularLocation>
</comment>
<dbReference type="SUPFAM" id="SSF56037">
    <property type="entry name" value="PheT/TilS domain"/>
    <property type="match status" value="1"/>
</dbReference>
<dbReference type="SUPFAM" id="SSF54991">
    <property type="entry name" value="Anticodon-binding domain of PheRS"/>
    <property type="match status" value="1"/>
</dbReference>
<dbReference type="SMART" id="SM00873">
    <property type="entry name" value="B3_4"/>
    <property type="match status" value="1"/>
</dbReference>
<dbReference type="EC" id="6.1.1.20" evidence="15"/>
<keyword evidence="7 15" id="KW-0479">Metal-binding</keyword>
<dbReference type="NCBIfam" id="TIGR00472">
    <property type="entry name" value="pheT_bact"/>
    <property type="match status" value="1"/>
</dbReference>
<dbReference type="InterPro" id="IPR041616">
    <property type="entry name" value="PheRS_beta_core"/>
</dbReference>
<dbReference type="InterPro" id="IPR002547">
    <property type="entry name" value="tRNA-bd_dom"/>
</dbReference>
<dbReference type="Gene3D" id="2.40.50.140">
    <property type="entry name" value="Nucleic acid-binding proteins"/>
    <property type="match status" value="1"/>
</dbReference>
<comment type="similarity">
    <text evidence="2 15">Belongs to the phenylalanyl-tRNA synthetase beta subunit family. Type 1 subfamily.</text>
</comment>
<dbReference type="InterPro" id="IPR045864">
    <property type="entry name" value="aa-tRNA-synth_II/BPL/LPL"/>
</dbReference>
<feature type="domain" description="TRNA-binding" evidence="17">
    <location>
        <begin position="39"/>
        <end position="148"/>
    </location>
</feature>
<dbReference type="Gene3D" id="3.30.930.10">
    <property type="entry name" value="Bira Bifunctional Protein, Domain 2"/>
    <property type="match status" value="1"/>
</dbReference>
<dbReference type="GO" id="GO:0004826">
    <property type="term" value="F:phenylalanine-tRNA ligase activity"/>
    <property type="evidence" value="ECO:0007669"/>
    <property type="project" value="UniProtKB-EC"/>
</dbReference>
<protein>
    <recommendedName>
        <fullName evidence="15">Phenylalanine--tRNA ligase beta subunit</fullName>
        <ecNumber evidence="15">6.1.1.20</ecNumber>
    </recommendedName>
    <alternativeName>
        <fullName evidence="15">Phenylalanyl-tRNA synthetase beta subunit</fullName>
        <shortName evidence="15">PheRS</shortName>
    </alternativeName>
</protein>
<keyword evidence="11 16" id="KW-0694">RNA-binding</keyword>
<keyword evidence="12 15" id="KW-0648">Protein biosynthesis</keyword>
<gene>
    <name evidence="15 20" type="primary">pheT</name>
    <name evidence="20" type="ORF">ACFONP_05550</name>
</gene>
<feature type="domain" description="B5" evidence="19">
    <location>
        <begin position="398"/>
        <end position="472"/>
    </location>
</feature>
<dbReference type="PANTHER" id="PTHR10947:SF0">
    <property type="entry name" value="PHENYLALANINE--TRNA LIGASE BETA SUBUNIT"/>
    <property type="match status" value="1"/>
</dbReference>
<proteinExistence type="inferred from homology"/>
<dbReference type="HAMAP" id="MF_00283">
    <property type="entry name" value="Phe_tRNA_synth_beta1"/>
    <property type="match status" value="1"/>
</dbReference>
<dbReference type="InterPro" id="IPR005121">
    <property type="entry name" value="Fdx_antiC-bd"/>
</dbReference>
<evidence type="ECO:0000313" key="20">
    <source>
        <dbReference type="EMBL" id="MFC3302193.1"/>
    </source>
</evidence>
<dbReference type="SUPFAM" id="SSF50249">
    <property type="entry name" value="Nucleic acid-binding proteins"/>
    <property type="match status" value="1"/>
</dbReference>
<evidence type="ECO:0000256" key="8">
    <source>
        <dbReference type="ARBA" id="ARBA00022741"/>
    </source>
</evidence>
<comment type="cofactor">
    <cofactor evidence="15">
        <name>Mg(2+)</name>
        <dbReference type="ChEBI" id="CHEBI:18420"/>
    </cofactor>
    <text evidence="15">Binds 2 magnesium ions per tetramer.</text>
</comment>
<evidence type="ECO:0000256" key="3">
    <source>
        <dbReference type="ARBA" id="ARBA00011209"/>
    </source>
</evidence>
<keyword evidence="21" id="KW-1185">Reference proteome</keyword>
<keyword evidence="8 15" id="KW-0547">Nucleotide-binding</keyword>
<organism evidence="20 21">
    <name type="scientific">Parvularcula lutaonensis</name>
    <dbReference type="NCBI Taxonomy" id="491923"/>
    <lineage>
        <taxon>Bacteria</taxon>
        <taxon>Pseudomonadati</taxon>
        <taxon>Pseudomonadota</taxon>
        <taxon>Alphaproteobacteria</taxon>
        <taxon>Parvularculales</taxon>
        <taxon>Parvularculaceae</taxon>
        <taxon>Parvularcula</taxon>
    </lineage>
</organism>
<dbReference type="InterPro" id="IPR020825">
    <property type="entry name" value="Phe-tRNA_synthase-like_B3/B4"/>
</dbReference>
<dbReference type="Pfam" id="PF03484">
    <property type="entry name" value="B5"/>
    <property type="match status" value="1"/>
</dbReference>
<evidence type="ECO:0000259" key="19">
    <source>
        <dbReference type="PROSITE" id="PS51483"/>
    </source>
</evidence>
<dbReference type="NCBIfam" id="NF045760">
    <property type="entry name" value="YtpR"/>
    <property type="match status" value="1"/>
</dbReference>
<evidence type="ECO:0000256" key="5">
    <source>
        <dbReference type="ARBA" id="ARBA00022555"/>
    </source>
</evidence>
<dbReference type="PROSITE" id="PS51447">
    <property type="entry name" value="FDX_ACB"/>
    <property type="match status" value="1"/>
</dbReference>
<dbReference type="InterPro" id="IPR045060">
    <property type="entry name" value="Phe-tRNA-ligase_IIc_bsu"/>
</dbReference>
<dbReference type="RefSeq" id="WP_189570239.1">
    <property type="nucleotide sequence ID" value="NZ_BMXU01000001.1"/>
</dbReference>
<dbReference type="Proteomes" id="UP001595607">
    <property type="component" value="Unassembled WGS sequence"/>
</dbReference>
<dbReference type="InterPro" id="IPR036690">
    <property type="entry name" value="Fdx_antiC-bd_sf"/>
</dbReference>
<dbReference type="SMART" id="SM00896">
    <property type="entry name" value="FDX-ACB"/>
    <property type="match status" value="1"/>
</dbReference>
<name>A0ABV7MA02_9PROT</name>
<keyword evidence="6 15" id="KW-0436">Ligase</keyword>
<dbReference type="SUPFAM" id="SSF55681">
    <property type="entry name" value="Class II aaRS and biotin synthetases"/>
    <property type="match status" value="1"/>
</dbReference>
<dbReference type="InterPro" id="IPR005146">
    <property type="entry name" value="B3/B4_tRNA-bd"/>
</dbReference>
<dbReference type="EMBL" id="JBHRVA010000002">
    <property type="protein sequence ID" value="MFC3302193.1"/>
    <property type="molecule type" value="Genomic_DNA"/>
</dbReference>
<dbReference type="InterPro" id="IPR033714">
    <property type="entry name" value="tRNA_bind_bactPheRS"/>
</dbReference>
<accession>A0ABV7MA02</accession>
<evidence type="ECO:0000256" key="4">
    <source>
        <dbReference type="ARBA" id="ARBA00022490"/>
    </source>
</evidence>
<sequence>MKFTLSWLKDHLDTDASLDEIVETMIKIGLEVEEVIDPAEALAPISVGYVKHAEKHPDADRLRVCKVDTKDGEMQIVCGAPNAREGIKVAYAPVGAYIPGIDTTLTKAKIRGVESLGMMCSSRELELGDDHDGIMELDGDAEVGTPLADLVGPLDPVIDFEVTPNRPDTNGVRAIARDLAAAGIGTLKPLEIPEVGSTFDQPVAVTTEAPEACPAFGAIVIRGVKNGPSPEWLQKRLTAIGLRPINMLVDVTNYLSYDAARPLHVYDIKKLNGGVHARMGREGERFEALNDKEYSVDETMCVIADDEKVLGLGGIMGGTSSGCDETTTDVLVESAYFDPLTIAKTGRKLGLTSDARYRFERGIDPASIEDGLQRAAKLILDTCGGEASTITVAGKPPVEEKVIDYPPTEVRRLTGMDVPESRQEEILSALGFEVSRGGSWSVRVPTWRPDVEGKADIAEEVARIHGLDKLPTEVLPRLGDAPRRNPSLSEARVAAAKQAMASLGLLEAVTWAFTDEVGAAHFAAQPKEIHLLNPISADLSVMRPTPLPNLLLAASKNAARGAESVRLFEVGGAYTDNTPKGQRTVATGLLWGAGPRDWRSSNAAPSVFDAKEMAIAVLEAIGAPADKLMVFSDEVQGYHPGRSGQLRLGPKNTLARFGELHPSVTKAYDLTGPVAVFEVELDKVPAPKNKSATKPALDLPELMPVRRDFAFLYPEDKPALDLIKAIQGSEKQLIDDVRLFDVYRGKGVPEGQRSLAIEVVLQPRSETLKDKDIEAVSAKIVAAAEKLGATLRG</sequence>
<comment type="catalytic activity">
    <reaction evidence="14 15">
        <text>tRNA(Phe) + L-phenylalanine + ATP = L-phenylalanyl-tRNA(Phe) + AMP + diphosphate + H(+)</text>
        <dbReference type="Rhea" id="RHEA:19413"/>
        <dbReference type="Rhea" id="RHEA-COMP:9668"/>
        <dbReference type="Rhea" id="RHEA-COMP:9699"/>
        <dbReference type="ChEBI" id="CHEBI:15378"/>
        <dbReference type="ChEBI" id="CHEBI:30616"/>
        <dbReference type="ChEBI" id="CHEBI:33019"/>
        <dbReference type="ChEBI" id="CHEBI:58095"/>
        <dbReference type="ChEBI" id="CHEBI:78442"/>
        <dbReference type="ChEBI" id="CHEBI:78531"/>
        <dbReference type="ChEBI" id="CHEBI:456215"/>
        <dbReference type="EC" id="6.1.1.20"/>
    </reaction>
</comment>
<dbReference type="PROSITE" id="PS50886">
    <property type="entry name" value="TRBD"/>
    <property type="match status" value="1"/>
</dbReference>
<dbReference type="PROSITE" id="PS51483">
    <property type="entry name" value="B5"/>
    <property type="match status" value="1"/>
</dbReference>
<dbReference type="Gene3D" id="3.50.40.10">
    <property type="entry name" value="Phenylalanyl-trna Synthetase, Chain B, domain 3"/>
    <property type="match status" value="1"/>
</dbReference>
<dbReference type="InterPro" id="IPR009061">
    <property type="entry name" value="DNA-bd_dom_put_sf"/>
</dbReference>
<dbReference type="Gene3D" id="3.30.56.10">
    <property type="match status" value="2"/>
</dbReference>
<dbReference type="Pfam" id="PF03483">
    <property type="entry name" value="B3_4"/>
    <property type="match status" value="1"/>
</dbReference>
<dbReference type="Gene3D" id="3.30.70.380">
    <property type="entry name" value="Ferrodoxin-fold anticodon-binding domain"/>
    <property type="match status" value="1"/>
</dbReference>
<evidence type="ECO:0000256" key="7">
    <source>
        <dbReference type="ARBA" id="ARBA00022723"/>
    </source>
</evidence>
<comment type="subunit">
    <text evidence="3 15">Tetramer of two alpha and two beta subunits.</text>
</comment>
<evidence type="ECO:0000256" key="15">
    <source>
        <dbReference type="HAMAP-Rule" id="MF_00283"/>
    </source>
</evidence>
<dbReference type="Pfam" id="PF03147">
    <property type="entry name" value="FDX-ACB"/>
    <property type="match status" value="1"/>
</dbReference>
<keyword evidence="9 15" id="KW-0067">ATP-binding</keyword>
<evidence type="ECO:0000256" key="12">
    <source>
        <dbReference type="ARBA" id="ARBA00022917"/>
    </source>
</evidence>
<reference evidence="21" key="1">
    <citation type="journal article" date="2019" name="Int. J. Syst. Evol. Microbiol.">
        <title>The Global Catalogue of Microorganisms (GCM) 10K type strain sequencing project: providing services to taxonomists for standard genome sequencing and annotation.</title>
        <authorList>
            <consortium name="The Broad Institute Genomics Platform"/>
            <consortium name="The Broad Institute Genome Sequencing Center for Infectious Disease"/>
            <person name="Wu L."/>
            <person name="Ma J."/>
        </authorList>
    </citation>
    <scope>NUCLEOTIDE SEQUENCE [LARGE SCALE GENOMIC DNA]</scope>
    <source>
        <strain evidence="21">KCTC 22245</strain>
    </source>
</reference>